<protein>
    <submittedName>
        <fullName evidence="5">Oxidoreductase</fullName>
    </submittedName>
</protein>
<dbReference type="OrthoDB" id="9786056at2"/>
<sequence>MSKVILITGASSGLGEQIATYLACKGYQVYGTSRSIESQTKPFKTLNMDVCDSMSIQNALERILKESGRLDVLINNAGLGIAAPLEYLPIDEFQRVMDTNLMGSLRTIQAVLPTMRKQQKGYIINISSIAAEAGLPFRGGYSASKSALDRLTETLRLELTTYGVQVCSIQPGGVKTDINKNRVKAKLADDNIYKQDFDRTYQMIDESVDQGISADVFGPLVGSIIESPSVKRIYRVGKPLEKLSVLLKRILPESTYERMIRNHYKL</sequence>
<dbReference type="InterPro" id="IPR057326">
    <property type="entry name" value="KR_dom"/>
</dbReference>
<name>A0A2S7IK42_9BACT</name>
<feature type="domain" description="Ketoreductase" evidence="4">
    <location>
        <begin position="3"/>
        <end position="175"/>
    </location>
</feature>
<evidence type="ECO:0000256" key="1">
    <source>
        <dbReference type="ARBA" id="ARBA00006484"/>
    </source>
</evidence>
<dbReference type="InterPro" id="IPR002347">
    <property type="entry name" value="SDR_fam"/>
</dbReference>
<organism evidence="5 6">
    <name type="scientific">Siphonobacter curvatus</name>
    <dbReference type="NCBI Taxonomy" id="2094562"/>
    <lineage>
        <taxon>Bacteria</taxon>
        <taxon>Pseudomonadati</taxon>
        <taxon>Bacteroidota</taxon>
        <taxon>Cytophagia</taxon>
        <taxon>Cytophagales</taxon>
        <taxon>Cytophagaceae</taxon>
        <taxon>Siphonobacter</taxon>
    </lineage>
</organism>
<dbReference type="SUPFAM" id="SSF51735">
    <property type="entry name" value="NAD(P)-binding Rossmann-fold domains"/>
    <property type="match status" value="1"/>
</dbReference>
<dbReference type="PANTHER" id="PTHR44169">
    <property type="entry name" value="NADPH-DEPENDENT 1-ACYLDIHYDROXYACETONE PHOSPHATE REDUCTASE"/>
    <property type="match status" value="1"/>
</dbReference>
<evidence type="ECO:0000256" key="3">
    <source>
        <dbReference type="RuleBase" id="RU000363"/>
    </source>
</evidence>
<dbReference type="GO" id="GO:0016491">
    <property type="term" value="F:oxidoreductase activity"/>
    <property type="evidence" value="ECO:0007669"/>
    <property type="project" value="UniProtKB-KW"/>
</dbReference>
<dbReference type="Gene3D" id="3.40.50.720">
    <property type="entry name" value="NAD(P)-binding Rossmann-like Domain"/>
    <property type="match status" value="1"/>
</dbReference>
<dbReference type="InterPro" id="IPR020904">
    <property type="entry name" value="Sc_DH/Rdtase_CS"/>
</dbReference>
<evidence type="ECO:0000259" key="4">
    <source>
        <dbReference type="SMART" id="SM00822"/>
    </source>
</evidence>
<accession>A0A2S7IK42</accession>
<dbReference type="RefSeq" id="WP_104714600.1">
    <property type="nucleotide sequence ID" value="NZ_PTRA01000002.1"/>
</dbReference>
<gene>
    <name evidence="5" type="ORF">C5O19_15480</name>
</gene>
<dbReference type="PROSITE" id="PS00061">
    <property type="entry name" value="ADH_SHORT"/>
    <property type="match status" value="1"/>
</dbReference>
<comment type="caution">
    <text evidence="5">The sequence shown here is derived from an EMBL/GenBank/DDBJ whole genome shotgun (WGS) entry which is preliminary data.</text>
</comment>
<evidence type="ECO:0000313" key="6">
    <source>
        <dbReference type="Proteomes" id="UP000239590"/>
    </source>
</evidence>
<dbReference type="Pfam" id="PF00106">
    <property type="entry name" value="adh_short"/>
    <property type="match status" value="1"/>
</dbReference>
<dbReference type="SMART" id="SM00822">
    <property type="entry name" value="PKS_KR"/>
    <property type="match status" value="1"/>
</dbReference>
<dbReference type="PANTHER" id="PTHR44169:SF6">
    <property type="entry name" value="NADPH-DEPENDENT 1-ACYLDIHYDROXYACETONE PHOSPHATE REDUCTASE"/>
    <property type="match status" value="1"/>
</dbReference>
<dbReference type="InterPro" id="IPR036291">
    <property type="entry name" value="NAD(P)-bd_dom_sf"/>
</dbReference>
<keyword evidence="2" id="KW-0560">Oxidoreductase</keyword>
<dbReference type="PRINTS" id="PR00081">
    <property type="entry name" value="GDHRDH"/>
</dbReference>
<evidence type="ECO:0000256" key="2">
    <source>
        <dbReference type="ARBA" id="ARBA00023002"/>
    </source>
</evidence>
<dbReference type="Proteomes" id="UP000239590">
    <property type="component" value="Unassembled WGS sequence"/>
</dbReference>
<dbReference type="PRINTS" id="PR00080">
    <property type="entry name" value="SDRFAMILY"/>
</dbReference>
<evidence type="ECO:0000313" key="5">
    <source>
        <dbReference type="EMBL" id="PQA57030.1"/>
    </source>
</evidence>
<reference evidence="6" key="1">
    <citation type="submission" date="2018-02" db="EMBL/GenBank/DDBJ databases">
        <title>Genome sequencing of Solimonas sp. HR-BB.</title>
        <authorList>
            <person name="Lee Y."/>
            <person name="Jeon C.O."/>
        </authorList>
    </citation>
    <scope>NUCLEOTIDE SEQUENCE [LARGE SCALE GENOMIC DNA]</scope>
    <source>
        <strain evidence="6">HR-U</strain>
    </source>
</reference>
<dbReference type="AlphaFoldDB" id="A0A2S7IK42"/>
<dbReference type="EMBL" id="PTRA01000002">
    <property type="protein sequence ID" value="PQA57030.1"/>
    <property type="molecule type" value="Genomic_DNA"/>
</dbReference>
<comment type="similarity">
    <text evidence="1 3">Belongs to the short-chain dehydrogenases/reductases (SDR) family.</text>
</comment>
<dbReference type="CDD" id="cd05374">
    <property type="entry name" value="17beta-HSD-like_SDR_c"/>
    <property type="match status" value="1"/>
</dbReference>
<keyword evidence="6" id="KW-1185">Reference proteome</keyword>
<proteinExistence type="inferred from homology"/>